<comment type="subunit">
    <text evidence="6">Homopolymer.</text>
</comment>
<dbReference type="EC" id="3.5.4.16" evidence="6"/>
<keyword evidence="9" id="KW-1185">Reference proteome</keyword>
<dbReference type="Pfam" id="PF01227">
    <property type="entry name" value="GTP_cyclohydroI"/>
    <property type="match status" value="1"/>
</dbReference>
<proteinExistence type="inferred from homology"/>
<dbReference type="InterPro" id="IPR018234">
    <property type="entry name" value="GTP_CycHdrlase_I_CS"/>
</dbReference>
<comment type="similarity">
    <text evidence="3 6">Belongs to the GTP cyclohydrolase I family.</text>
</comment>
<dbReference type="HAMAP" id="MF_00223">
    <property type="entry name" value="FolE"/>
    <property type="match status" value="1"/>
</dbReference>
<feature type="domain" description="GTP cyclohydrolase I" evidence="7">
    <location>
        <begin position="71"/>
        <end position="237"/>
    </location>
</feature>
<dbReference type="Gene3D" id="1.10.286.10">
    <property type="match status" value="1"/>
</dbReference>
<keyword evidence="6" id="KW-0547">Nucleotide-binding</keyword>
<dbReference type="SUPFAM" id="SSF55620">
    <property type="entry name" value="Tetrahydrobiopterin biosynthesis enzymes-like"/>
    <property type="match status" value="1"/>
</dbReference>
<gene>
    <name evidence="8" type="primary">folE_1</name>
    <name evidence="6" type="synonym">folE</name>
    <name evidence="8" type="ORF">GCM10022257_15770</name>
</gene>
<evidence type="ECO:0000256" key="6">
    <source>
        <dbReference type="HAMAP-Rule" id="MF_00223"/>
    </source>
</evidence>
<dbReference type="Gene3D" id="3.30.1130.10">
    <property type="match status" value="1"/>
</dbReference>
<evidence type="ECO:0000256" key="5">
    <source>
        <dbReference type="ARBA" id="ARBA00022801"/>
    </source>
</evidence>
<accession>A0ABP8EB63</accession>
<dbReference type="InterPro" id="IPR020602">
    <property type="entry name" value="GTP_CycHdrlase_I_dom"/>
</dbReference>
<comment type="pathway">
    <text evidence="2 6">Cofactor biosynthesis; 7,8-dihydroneopterin triphosphate biosynthesis; 7,8-dihydroneopterin triphosphate from GTP: step 1/1.</text>
</comment>
<comment type="caution">
    <text evidence="8">The sequence shown here is derived from an EMBL/GenBank/DDBJ whole genome shotgun (WGS) entry which is preliminary data.</text>
</comment>
<sequence length="246" mass="27894">MLCLVNTKTAHKKEAMQIEKLEKKTNGHRLNGFSIEDIGDDHLYTGLETPMKPDAFKLSDTEKKHRIAILFEEIMDVMGLDLTDDSLQGTPNRVAKMYIDEIFSGLNPANKPKVALFDNKYQYNQMLVEKNITFYSNCEHHFVPIIGKAHVAYISSGKVIGLSKLNRIVQYYAKRPQVQERLTNQIANELKSILDTEDVAVIIDAKHLCVSSRGIKDDTSTTVTAYYGGEFNNSEKITELQNYLKS</sequence>
<dbReference type="NCBIfam" id="NF006824">
    <property type="entry name" value="PRK09347.1-1"/>
    <property type="match status" value="1"/>
</dbReference>
<dbReference type="EMBL" id="BAABAV010000001">
    <property type="protein sequence ID" value="GAA4269476.1"/>
    <property type="molecule type" value="Genomic_DNA"/>
</dbReference>
<feature type="binding site" evidence="6">
    <location>
        <position position="141"/>
    </location>
    <ligand>
        <name>Zn(2+)</name>
        <dbReference type="ChEBI" id="CHEBI:29105"/>
    </ligand>
</feature>
<protein>
    <recommendedName>
        <fullName evidence="6">GTP cyclohydrolase 1</fullName>
        <ecNumber evidence="6">3.5.4.16</ecNumber>
    </recommendedName>
    <alternativeName>
        <fullName evidence="6">GTP cyclohydrolase I</fullName>
        <shortName evidence="6">GTP-CH-I</shortName>
    </alternativeName>
</protein>
<keyword evidence="4 6" id="KW-0554">One-carbon metabolism</keyword>
<dbReference type="Proteomes" id="UP001500027">
    <property type="component" value="Unassembled WGS sequence"/>
</dbReference>
<dbReference type="PANTHER" id="PTHR11109:SF7">
    <property type="entry name" value="GTP CYCLOHYDROLASE 1"/>
    <property type="match status" value="1"/>
</dbReference>
<feature type="binding site" evidence="6">
    <location>
        <position position="138"/>
    </location>
    <ligand>
        <name>Zn(2+)</name>
        <dbReference type="ChEBI" id="CHEBI:29105"/>
    </ligand>
</feature>
<keyword evidence="6" id="KW-0862">Zinc</keyword>
<dbReference type="PROSITE" id="PS00860">
    <property type="entry name" value="GTP_CYCLOHYDROL_1_2"/>
    <property type="match status" value="1"/>
</dbReference>
<name>A0ABP8EB63_9FLAO</name>
<dbReference type="NCBIfam" id="NF006826">
    <property type="entry name" value="PRK09347.1-3"/>
    <property type="match status" value="1"/>
</dbReference>
<feature type="binding site" evidence="6">
    <location>
        <position position="209"/>
    </location>
    <ligand>
        <name>Zn(2+)</name>
        <dbReference type="ChEBI" id="CHEBI:29105"/>
    </ligand>
</feature>
<reference evidence="9" key="1">
    <citation type="journal article" date="2019" name="Int. J. Syst. Evol. Microbiol.">
        <title>The Global Catalogue of Microorganisms (GCM) 10K type strain sequencing project: providing services to taxonomists for standard genome sequencing and annotation.</title>
        <authorList>
            <consortium name="The Broad Institute Genomics Platform"/>
            <consortium name="The Broad Institute Genome Sequencing Center for Infectious Disease"/>
            <person name="Wu L."/>
            <person name="Ma J."/>
        </authorList>
    </citation>
    <scope>NUCLEOTIDE SEQUENCE [LARGE SCALE GENOMIC DNA]</scope>
    <source>
        <strain evidence="9">JCM 17452</strain>
    </source>
</reference>
<evidence type="ECO:0000256" key="2">
    <source>
        <dbReference type="ARBA" id="ARBA00005080"/>
    </source>
</evidence>
<dbReference type="NCBIfam" id="TIGR00063">
    <property type="entry name" value="folE"/>
    <property type="match status" value="1"/>
</dbReference>
<dbReference type="PANTHER" id="PTHR11109">
    <property type="entry name" value="GTP CYCLOHYDROLASE I"/>
    <property type="match status" value="1"/>
</dbReference>
<evidence type="ECO:0000256" key="3">
    <source>
        <dbReference type="ARBA" id="ARBA00008085"/>
    </source>
</evidence>
<dbReference type="InterPro" id="IPR043133">
    <property type="entry name" value="GTP-CH-I_C/QueF"/>
</dbReference>
<organism evidence="8 9">
    <name type="scientific">Hyunsoonleella aestuarii</name>
    <dbReference type="NCBI Taxonomy" id="912802"/>
    <lineage>
        <taxon>Bacteria</taxon>
        <taxon>Pseudomonadati</taxon>
        <taxon>Bacteroidota</taxon>
        <taxon>Flavobacteriia</taxon>
        <taxon>Flavobacteriales</taxon>
        <taxon>Flavobacteriaceae</taxon>
    </lineage>
</organism>
<evidence type="ECO:0000256" key="1">
    <source>
        <dbReference type="ARBA" id="ARBA00001052"/>
    </source>
</evidence>
<evidence type="ECO:0000313" key="8">
    <source>
        <dbReference type="EMBL" id="GAA4269476.1"/>
    </source>
</evidence>
<comment type="catalytic activity">
    <reaction evidence="1 6">
        <text>GTP + H2O = 7,8-dihydroneopterin 3'-triphosphate + formate + H(+)</text>
        <dbReference type="Rhea" id="RHEA:17473"/>
        <dbReference type="ChEBI" id="CHEBI:15377"/>
        <dbReference type="ChEBI" id="CHEBI:15378"/>
        <dbReference type="ChEBI" id="CHEBI:15740"/>
        <dbReference type="ChEBI" id="CHEBI:37565"/>
        <dbReference type="ChEBI" id="CHEBI:58462"/>
        <dbReference type="EC" id="3.5.4.16"/>
    </reaction>
</comment>
<evidence type="ECO:0000256" key="4">
    <source>
        <dbReference type="ARBA" id="ARBA00022563"/>
    </source>
</evidence>
<dbReference type="InterPro" id="IPR043134">
    <property type="entry name" value="GTP-CH-I_N"/>
</dbReference>
<dbReference type="PROSITE" id="PS00859">
    <property type="entry name" value="GTP_CYCLOHYDROL_1_1"/>
    <property type="match status" value="1"/>
</dbReference>
<evidence type="ECO:0000259" key="7">
    <source>
        <dbReference type="Pfam" id="PF01227"/>
    </source>
</evidence>
<evidence type="ECO:0000313" key="9">
    <source>
        <dbReference type="Proteomes" id="UP001500027"/>
    </source>
</evidence>
<keyword evidence="6" id="KW-0479">Metal-binding</keyword>
<keyword evidence="5 6" id="KW-0378">Hydrolase</keyword>
<keyword evidence="6" id="KW-0342">GTP-binding</keyword>
<dbReference type="InterPro" id="IPR001474">
    <property type="entry name" value="GTP_CycHdrlase_I"/>
</dbReference>